<accession>A0A423PFV7</accession>
<dbReference type="FunCoup" id="A0A423PFV7">
    <property type="interactions" value="146"/>
</dbReference>
<dbReference type="InterPro" id="IPR015946">
    <property type="entry name" value="KH_dom-like_a/b"/>
</dbReference>
<organism evidence="1 2">
    <name type="scientific">Salinisphaera japonica YTM-1</name>
    <dbReference type="NCBI Taxonomy" id="1209778"/>
    <lineage>
        <taxon>Bacteria</taxon>
        <taxon>Pseudomonadati</taxon>
        <taxon>Pseudomonadota</taxon>
        <taxon>Gammaproteobacteria</taxon>
        <taxon>Salinisphaerales</taxon>
        <taxon>Salinisphaeraceae</taxon>
        <taxon>Salinisphaera</taxon>
    </lineage>
</organism>
<proteinExistence type="predicted"/>
<dbReference type="OrthoDB" id="9807532at2"/>
<dbReference type="RefSeq" id="WP_123659306.1">
    <property type="nucleotide sequence ID" value="NZ_AYKG01000067.1"/>
</dbReference>
<comment type="caution">
    <text evidence="1">The sequence shown here is derived from an EMBL/GenBank/DDBJ whole genome shotgun (WGS) entry which is preliminary data.</text>
</comment>
<evidence type="ECO:0000313" key="2">
    <source>
        <dbReference type="Proteomes" id="UP000285310"/>
    </source>
</evidence>
<protein>
    <submittedName>
        <fullName evidence="1">Peroxiredoxin</fullName>
    </submittedName>
</protein>
<dbReference type="AlphaFoldDB" id="A0A423PFV7"/>
<dbReference type="InParanoid" id="A0A423PFV7"/>
<gene>
    <name evidence="1" type="ORF">SAJA_14340</name>
</gene>
<sequence>MPVRKANAQWEGDLKSGKGHMKLASGAYEGQFSFKTRFEDGTGTNPEELIGAAHAGCFSMQFSAMLAEEGHAPDSIQTEAKVHFSTDGTPTIEKIELICRGKVPGMDDGQFKDIAAKAKDACPVSRLYKGADIELDAALEG</sequence>
<dbReference type="PANTHER" id="PTHR42830:SF1">
    <property type="entry name" value="OSMOTICALLY INDUCIBLE FAMILY PROTEIN"/>
    <property type="match status" value="1"/>
</dbReference>
<dbReference type="InterPro" id="IPR036102">
    <property type="entry name" value="OsmC/Ohrsf"/>
</dbReference>
<dbReference type="InterPro" id="IPR003718">
    <property type="entry name" value="OsmC/Ohr_fam"/>
</dbReference>
<dbReference type="GO" id="GO:0004601">
    <property type="term" value="F:peroxidase activity"/>
    <property type="evidence" value="ECO:0007669"/>
    <property type="project" value="InterPro"/>
</dbReference>
<dbReference type="NCBIfam" id="TIGR03562">
    <property type="entry name" value="osmo_induc_OsmC"/>
    <property type="match status" value="1"/>
</dbReference>
<reference evidence="1 2" key="1">
    <citation type="submission" date="2013-10" db="EMBL/GenBank/DDBJ databases">
        <title>Salinisphaera japonica YTM-1 Genome Sequencing.</title>
        <authorList>
            <person name="Lai Q."/>
            <person name="Li C."/>
            <person name="Shao Z."/>
        </authorList>
    </citation>
    <scope>NUCLEOTIDE SEQUENCE [LARGE SCALE GENOMIC DNA]</scope>
    <source>
        <strain evidence="1 2">YTM-1</strain>
    </source>
</reference>
<dbReference type="InterPro" id="IPR052707">
    <property type="entry name" value="OsmC_Ohr_Peroxiredoxin"/>
</dbReference>
<name>A0A423PFV7_9GAMM</name>
<dbReference type="Pfam" id="PF02566">
    <property type="entry name" value="OsmC"/>
    <property type="match status" value="1"/>
</dbReference>
<dbReference type="SUPFAM" id="SSF82784">
    <property type="entry name" value="OsmC-like"/>
    <property type="match status" value="1"/>
</dbReference>
<dbReference type="Proteomes" id="UP000285310">
    <property type="component" value="Unassembled WGS sequence"/>
</dbReference>
<dbReference type="PANTHER" id="PTHR42830">
    <property type="entry name" value="OSMOTICALLY INDUCIBLE FAMILY PROTEIN"/>
    <property type="match status" value="1"/>
</dbReference>
<keyword evidence="2" id="KW-1185">Reference proteome</keyword>
<dbReference type="InterPro" id="IPR019904">
    <property type="entry name" value="Peroxiredoxin_OsmC"/>
</dbReference>
<dbReference type="Gene3D" id="3.30.300.20">
    <property type="match status" value="1"/>
</dbReference>
<dbReference type="EMBL" id="AYKG01000067">
    <property type="protein sequence ID" value="ROO24386.1"/>
    <property type="molecule type" value="Genomic_DNA"/>
</dbReference>
<dbReference type="GO" id="GO:0006979">
    <property type="term" value="P:response to oxidative stress"/>
    <property type="evidence" value="ECO:0007669"/>
    <property type="project" value="InterPro"/>
</dbReference>
<evidence type="ECO:0000313" key="1">
    <source>
        <dbReference type="EMBL" id="ROO24386.1"/>
    </source>
</evidence>